<evidence type="ECO:0000313" key="1">
    <source>
        <dbReference type="EMBL" id="KAL2480516.1"/>
    </source>
</evidence>
<dbReference type="AlphaFoldDB" id="A0ABD1QWD4"/>
<dbReference type="Proteomes" id="UP001604336">
    <property type="component" value="Unassembled WGS sequence"/>
</dbReference>
<proteinExistence type="predicted"/>
<sequence>MNLNQKQIQSVDQSILVSDDMTVPSYQFSDACFSIDIQASSEAANNHNQMQILDSKKTIQALQVAKRDSFDLENTNDKEGQNVMISTGISSLVWMELDIKKHKWNAADDTTQFKDQTTNTETVSLRRSFWSKFLICF</sequence>
<gene>
    <name evidence="1" type="ORF">Adt_33482</name>
</gene>
<dbReference type="EMBL" id="JBFOLK010000010">
    <property type="protein sequence ID" value="KAL2480516.1"/>
    <property type="molecule type" value="Genomic_DNA"/>
</dbReference>
<accession>A0ABD1QWD4</accession>
<reference evidence="2" key="1">
    <citation type="submission" date="2024-07" db="EMBL/GenBank/DDBJ databases">
        <title>Two chromosome-level genome assemblies of Korean endemic species Abeliophyllum distichum and Forsythia ovata (Oleaceae).</title>
        <authorList>
            <person name="Jang H."/>
        </authorList>
    </citation>
    <scope>NUCLEOTIDE SEQUENCE [LARGE SCALE GENOMIC DNA]</scope>
</reference>
<comment type="caution">
    <text evidence="1">The sequence shown here is derived from an EMBL/GenBank/DDBJ whole genome shotgun (WGS) entry which is preliminary data.</text>
</comment>
<protein>
    <submittedName>
        <fullName evidence="1">Uncharacterized protein</fullName>
    </submittedName>
</protein>
<organism evidence="1 2">
    <name type="scientific">Abeliophyllum distichum</name>
    <dbReference type="NCBI Taxonomy" id="126358"/>
    <lineage>
        <taxon>Eukaryota</taxon>
        <taxon>Viridiplantae</taxon>
        <taxon>Streptophyta</taxon>
        <taxon>Embryophyta</taxon>
        <taxon>Tracheophyta</taxon>
        <taxon>Spermatophyta</taxon>
        <taxon>Magnoliopsida</taxon>
        <taxon>eudicotyledons</taxon>
        <taxon>Gunneridae</taxon>
        <taxon>Pentapetalae</taxon>
        <taxon>asterids</taxon>
        <taxon>lamiids</taxon>
        <taxon>Lamiales</taxon>
        <taxon>Oleaceae</taxon>
        <taxon>Forsythieae</taxon>
        <taxon>Abeliophyllum</taxon>
    </lineage>
</organism>
<evidence type="ECO:0000313" key="2">
    <source>
        <dbReference type="Proteomes" id="UP001604336"/>
    </source>
</evidence>
<keyword evidence="2" id="KW-1185">Reference proteome</keyword>
<name>A0ABD1QWD4_9LAMI</name>